<keyword evidence="4" id="KW-1185">Reference proteome</keyword>
<sequence length="413" mass="45746">MKQKLFSHVTSRMGCPSNSSHFGNFCNTVQVQILCPGTFDDIHTYRKRRSAHKDSDDQKLPVVISIHMNFSSTVPDVLIVHRVKSAGLQLLHLLNTSFSIVLDSGQAMSSLEGAKFEGESFICESGFSFVKDMCVLSEIESSLSFKPNVQLTPVQITTSSVILEWPQLGDDFKKLITGILIEHRKVGDVQWFLSSMLDSTVTSFTLTSLASDSEFSAQLVAFTTWPGKRRWKIGETYFKTTPASAQASPKVSLTDVAVGETTAAFFWDHLAVQYQPISVTILYKQSHQDSYQTMTHELTASKTHAELQNLDPHTTYTAQLVLLLSSDTEMRFHPVHFVTLDSRGSSAELLVGIVTACAVTAVTSVILTLFCIIWWQRRSRGKNTGFENKTFGIQLENNNMEASTGPGSNPAVN</sequence>
<organism evidence="3 4">
    <name type="scientific">Candidula unifasciata</name>
    <dbReference type="NCBI Taxonomy" id="100452"/>
    <lineage>
        <taxon>Eukaryota</taxon>
        <taxon>Metazoa</taxon>
        <taxon>Spiralia</taxon>
        <taxon>Lophotrochozoa</taxon>
        <taxon>Mollusca</taxon>
        <taxon>Gastropoda</taxon>
        <taxon>Heterobranchia</taxon>
        <taxon>Euthyneura</taxon>
        <taxon>Panpulmonata</taxon>
        <taxon>Eupulmonata</taxon>
        <taxon>Stylommatophora</taxon>
        <taxon>Helicina</taxon>
        <taxon>Helicoidea</taxon>
        <taxon>Geomitridae</taxon>
        <taxon>Candidula</taxon>
    </lineage>
</organism>
<dbReference type="Gene3D" id="2.60.40.10">
    <property type="entry name" value="Immunoglobulins"/>
    <property type="match status" value="2"/>
</dbReference>
<comment type="caution">
    <text evidence="3">The sequence shown here is derived from an EMBL/GenBank/DDBJ whole genome shotgun (WGS) entry which is preliminary data.</text>
</comment>
<feature type="transmembrane region" description="Helical" evidence="1">
    <location>
        <begin position="349"/>
        <end position="375"/>
    </location>
</feature>
<accession>A0A8S4A1V6</accession>
<dbReference type="PROSITE" id="PS50853">
    <property type="entry name" value="FN3"/>
    <property type="match status" value="2"/>
</dbReference>
<evidence type="ECO:0000256" key="1">
    <source>
        <dbReference type="SAM" id="Phobius"/>
    </source>
</evidence>
<dbReference type="InterPro" id="IPR036116">
    <property type="entry name" value="FN3_sf"/>
</dbReference>
<reference evidence="3" key="1">
    <citation type="submission" date="2021-04" db="EMBL/GenBank/DDBJ databases">
        <authorList>
            <consortium name="Molecular Ecology Group"/>
        </authorList>
    </citation>
    <scope>NUCLEOTIDE SEQUENCE</scope>
</reference>
<gene>
    <name evidence="3" type="ORF">CUNI_LOCUS21285</name>
</gene>
<keyword evidence="1" id="KW-0472">Membrane</keyword>
<feature type="domain" description="Fibronectin type-III" evidence="2">
    <location>
        <begin position="147"/>
        <end position="243"/>
    </location>
</feature>
<name>A0A8S4A1V6_9EUPU</name>
<keyword evidence="1" id="KW-1133">Transmembrane helix</keyword>
<dbReference type="Proteomes" id="UP000678393">
    <property type="component" value="Unassembled WGS sequence"/>
</dbReference>
<evidence type="ECO:0000259" key="2">
    <source>
        <dbReference type="PROSITE" id="PS50853"/>
    </source>
</evidence>
<dbReference type="SUPFAM" id="SSF49265">
    <property type="entry name" value="Fibronectin type III"/>
    <property type="match status" value="1"/>
</dbReference>
<evidence type="ECO:0000313" key="3">
    <source>
        <dbReference type="EMBL" id="CAG5135727.1"/>
    </source>
</evidence>
<evidence type="ECO:0000313" key="4">
    <source>
        <dbReference type="Proteomes" id="UP000678393"/>
    </source>
</evidence>
<dbReference type="InterPro" id="IPR013783">
    <property type="entry name" value="Ig-like_fold"/>
</dbReference>
<proteinExistence type="predicted"/>
<dbReference type="CDD" id="cd00063">
    <property type="entry name" value="FN3"/>
    <property type="match status" value="1"/>
</dbReference>
<keyword evidence="1" id="KW-0812">Transmembrane</keyword>
<feature type="domain" description="Fibronectin type-III" evidence="2">
    <location>
        <begin position="249"/>
        <end position="342"/>
    </location>
</feature>
<dbReference type="AlphaFoldDB" id="A0A8S4A1V6"/>
<dbReference type="EMBL" id="CAJHNH020008454">
    <property type="protein sequence ID" value="CAG5135727.1"/>
    <property type="molecule type" value="Genomic_DNA"/>
</dbReference>
<protein>
    <recommendedName>
        <fullName evidence="2">Fibronectin type-III domain-containing protein</fullName>
    </recommendedName>
</protein>
<dbReference type="InterPro" id="IPR003961">
    <property type="entry name" value="FN3_dom"/>
</dbReference>